<feature type="region of interest" description="Disordered" evidence="1">
    <location>
        <begin position="248"/>
        <end position="275"/>
    </location>
</feature>
<feature type="compositionally biased region" description="Low complexity" evidence="1">
    <location>
        <begin position="16"/>
        <end position="34"/>
    </location>
</feature>
<sequence>MEKKAVATPQQGGGQQSDAQSAGQQSQDKAGQGANSLSEMALGQKAETKAALTPIQQKALATDRAVQTASQANQTLQDVSAATHGRSAALPHLQRNVEVTQADLKTAVADEVKAHVQASLPQGQQPTQADYAQAMQVVSQRHQDNPASAALLKQAAPAEAGNASGPAAAGQKPQKEPTSDPTTPEGMKERFPDEMGSRSQQEQQEAADASRQLRDGNAEEKVQAMTTLSRYLPDQSVDSLSKELRVENDPTVQKVRQDTKARENMRTLADPKSSAAQRADAAIGLANRLNEMKLVPGKAGEVVKKYLKDFPSVESVTKSLNKLSDPAATDAEKASAVMKLGQDLGKALPGKVGDALKPFLDKLPGAQKAVDAYNVLSNPEKSAADKIKAGLDLADGLGKLAPEKLGDALKPYLSALPSGKALVDAITTWAKPDASALDKAKATLDLANAIKTSVGDAFPQLAGHLRYADSTLKSVGHALTLLDPNASLKDKAEAALGLTAEVPQIAGDLQELKKFLTEGGIEAANASKITNEIKNLPAVKQLPEGLVSKLDPAVAENLTPEQASRLSKLYSEGDKSLQEALGKTLPNLKESASVDALLSAVEGVEDKAARKGLLDAVGGLKPGMADSLLADTINGKPASEALAGIFKSLDGDTATKLAGMLADADDKAVRFALQMADSVDGKALKETLAVIGDSKVAGQALRAFANMMDKFGVKLTSEVASKLLKGLAKAVPMAGAIPAGIDAAKMAEIAADPNVPADIRYMALQAAKLNGVDAALSVAEPFIAEFGVPIAVDVTLAVAEVAMDVVVTSQLEQAKEQGNAYQAPDWLKASNVVLAAAQGPTGALELASIYGPEGATELVGAVSRMAGSAAIKGTEVASTLAAQGVGAGMKMTAEGMHALADMIRHPEKFGAAAEQIVNGAIGKLGELAKGAGELATAAKEQFDQIVGDLRKLGEKGLQTLGWIASHPGEAAQKAAQALSDMASEALRLGTEAGKKIVQGVMNALDAAQNALQAAGEAGLQALENAKKAIDGVIDNAIKAGEKGLETLAWIATHPGEAARIAKQGLSDLIAKGGELAQKAWDTVIAQGKQAVDAAVDIAHKLRDAGKAGVEMLQYIVNNPGEALDKVRQAALDGLQEIAKGVGEAAEQAVDAVTTLVDSGIKEAQKTAQHLLTEGGAAAQRIIDTWGKELSEGGKAVIDGLKDLGDAGAEALGKMADAGVKAAQDIYNTLKGDGVPFVPFI</sequence>
<feature type="region of interest" description="Disordered" evidence="1">
    <location>
        <begin position="118"/>
        <end position="217"/>
    </location>
</feature>
<dbReference type="AlphaFoldDB" id="A0AAW6RHI4"/>
<organism evidence="2 3">
    <name type="scientific">Ottowia cancrivicina</name>
    <dbReference type="NCBI Taxonomy" id="3040346"/>
    <lineage>
        <taxon>Bacteria</taxon>
        <taxon>Pseudomonadati</taxon>
        <taxon>Pseudomonadota</taxon>
        <taxon>Betaproteobacteria</taxon>
        <taxon>Burkholderiales</taxon>
        <taxon>Comamonadaceae</taxon>
        <taxon>Ottowia</taxon>
    </lineage>
</organism>
<feature type="compositionally biased region" description="Basic and acidic residues" evidence="1">
    <location>
        <begin position="186"/>
        <end position="196"/>
    </location>
</feature>
<dbReference type="Proteomes" id="UP001237156">
    <property type="component" value="Unassembled WGS sequence"/>
</dbReference>
<keyword evidence="3" id="KW-1185">Reference proteome</keyword>
<name>A0AAW6RHI4_9BURK</name>
<protein>
    <submittedName>
        <fullName evidence="2">Uncharacterized protein</fullName>
    </submittedName>
</protein>
<dbReference type="RefSeq" id="WP_279524644.1">
    <property type="nucleotide sequence ID" value="NZ_JARVII010000017.1"/>
</dbReference>
<feature type="region of interest" description="Disordered" evidence="1">
    <location>
        <begin position="1"/>
        <end position="47"/>
    </location>
</feature>
<evidence type="ECO:0000313" key="2">
    <source>
        <dbReference type="EMBL" id="MDG9699808.1"/>
    </source>
</evidence>
<comment type="caution">
    <text evidence="2">The sequence shown here is derived from an EMBL/GenBank/DDBJ whole genome shotgun (WGS) entry which is preliminary data.</text>
</comment>
<feature type="compositionally biased region" description="Basic and acidic residues" evidence="1">
    <location>
        <begin position="255"/>
        <end position="265"/>
    </location>
</feature>
<reference evidence="2 3" key="1">
    <citation type="submission" date="2023-04" db="EMBL/GenBank/DDBJ databases">
        <title>Ottowia paracancer sp. nov., isolated from human stomach.</title>
        <authorList>
            <person name="Song Y."/>
        </authorList>
    </citation>
    <scope>NUCLEOTIDE SEQUENCE [LARGE SCALE GENOMIC DNA]</scope>
    <source>
        <strain evidence="2 3">10c7w1</strain>
    </source>
</reference>
<gene>
    <name evidence="2" type="ORF">QB898_08825</name>
</gene>
<proteinExistence type="predicted"/>
<feature type="compositionally biased region" description="Polar residues" evidence="1">
    <location>
        <begin position="119"/>
        <end position="140"/>
    </location>
</feature>
<feature type="compositionally biased region" description="Low complexity" evidence="1">
    <location>
        <begin position="197"/>
        <end position="210"/>
    </location>
</feature>
<evidence type="ECO:0000256" key="1">
    <source>
        <dbReference type="SAM" id="MobiDB-lite"/>
    </source>
</evidence>
<accession>A0AAW6RHI4</accession>
<evidence type="ECO:0000313" key="3">
    <source>
        <dbReference type="Proteomes" id="UP001237156"/>
    </source>
</evidence>
<feature type="compositionally biased region" description="Low complexity" evidence="1">
    <location>
        <begin position="146"/>
        <end position="170"/>
    </location>
</feature>
<dbReference type="EMBL" id="JARVII010000017">
    <property type="protein sequence ID" value="MDG9699808.1"/>
    <property type="molecule type" value="Genomic_DNA"/>
</dbReference>